<keyword evidence="7" id="KW-0732">Signal</keyword>
<dbReference type="GO" id="GO:0016020">
    <property type="term" value="C:membrane"/>
    <property type="evidence" value="ECO:0007669"/>
    <property type="project" value="UniProtKB-SubCell"/>
</dbReference>
<keyword evidence="4" id="KW-0472">Membrane</keyword>
<feature type="chain" id="PRO_5042114276" description="Receptor ligand binding region domain-containing protein" evidence="7">
    <location>
        <begin position="23"/>
        <end position="205"/>
    </location>
</feature>
<keyword evidence="5" id="KW-0675">Receptor</keyword>
<dbReference type="Pfam" id="PF01094">
    <property type="entry name" value="ANF_receptor"/>
    <property type="match status" value="1"/>
</dbReference>
<evidence type="ECO:0000256" key="6">
    <source>
        <dbReference type="ARBA" id="ARBA00023180"/>
    </source>
</evidence>
<feature type="domain" description="Receptor ligand binding region" evidence="8">
    <location>
        <begin position="152"/>
        <end position="201"/>
    </location>
</feature>
<dbReference type="PANTHER" id="PTHR24060">
    <property type="entry name" value="METABOTROPIC GLUTAMATE RECEPTOR"/>
    <property type="match status" value="1"/>
</dbReference>
<dbReference type="InterPro" id="IPR001828">
    <property type="entry name" value="ANF_lig-bd_rcpt"/>
</dbReference>
<dbReference type="SUPFAM" id="SSF53822">
    <property type="entry name" value="Periplasmic binding protein-like I"/>
    <property type="match status" value="1"/>
</dbReference>
<comment type="caution">
    <text evidence="9">The sequence shown here is derived from an EMBL/GenBank/DDBJ whole genome shotgun (WGS) entry which is preliminary data.</text>
</comment>
<dbReference type="PRINTS" id="PR00248">
    <property type="entry name" value="GPCRMGR"/>
</dbReference>
<gene>
    <name evidence="9" type="ORF">Pcinc_035265</name>
</gene>
<reference evidence="9" key="1">
    <citation type="submission" date="2023-10" db="EMBL/GenBank/DDBJ databases">
        <title>Genome assemblies of two species of porcelain crab, Petrolisthes cinctipes and Petrolisthes manimaculis (Anomura: Porcellanidae).</title>
        <authorList>
            <person name="Angst P."/>
        </authorList>
    </citation>
    <scope>NUCLEOTIDE SEQUENCE</scope>
    <source>
        <strain evidence="9">PB745_01</strain>
        <tissue evidence="9">Gill</tissue>
    </source>
</reference>
<dbReference type="EMBL" id="JAWQEG010005275">
    <property type="protein sequence ID" value="KAK3858553.1"/>
    <property type="molecule type" value="Genomic_DNA"/>
</dbReference>
<evidence type="ECO:0000256" key="2">
    <source>
        <dbReference type="ARBA" id="ARBA00022692"/>
    </source>
</evidence>
<evidence type="ECO:0000256" key="1">
    <source>
        <dbReference type="ARBA" id="ARBA00004141"/>
    </source>
</evidence>
<name>A0AAE1ENX0_PETCI</name>
<keyword evidence="3" id="KW-1133">Transmembrane helix</keyword>
<accession>A0AAE1ENX0</accession>
<keyword evidence="2" id="KW-0812">Transmembrane</keyword>
<evidence type="ECO:0000256" key="4">
    <source>
        <dbReference type="ARBA" id="ARBA00023136"/>
    </source>
</evidence>
<proteinExistence type="predicted"/>
<dbReference type="InterPro" id="IPR028082">
    <property type="entry name" value="Peripla_BP_I"/>
</dbReference>
<comment type="subcellular location">
    <subcellularLocation>
        <location evidence="1">Membrane</location>
        <topology evidence="1">Multi-pass membrane protein</topology>
    </subcellularLocation>
</comment>
<dbReference type="GO" id="GO:0004930">
    <property type="term" value="F:G protein-coupled receptor activity"/>
    <property type="evidence" value="ECO:0007669"/>
    <property type="project" value="InterPro"/>
</dbReference>
<keyword evidence="6" id="KW-0325">Glycoprotein</keyword>
<protein>
    <recommendedName>
        <fullName evidence="8">Receptor ligand binding region domain-containing protein</fullName>
    </recommendedName>
</protein>
<evidence type="ECO:0000256" key="3">
    <source>
        <dbReference type="ARBA" id="ARBA00022989"/>
    </source>
</evidence>
<sequence length="205" mass="23325">MVLNWCALLVCLLVYLPSPSLPFTSLEQEYNLRTLVYQGNNNNNNNHNNHNNNYNKINDNHHNYYYYYHNNINDNKHTTTTTTTTTTTPTKSRTKRLTHQQSIATASLNFTWPTKKVVATEGQVMLGGLMMVHERHNDIVCGPIMPQGGVQALEAMLYALDFINDQEDFIPGVRIGTHILDDCDKDTYGLEQAVDFIKGKVTMSL</sequence>
<evidence type="ECO:0000313" key="10">
    <source>
        <dbReference type="Proteomes" id="UP001286313"/>
    </source>
</evidence>
<dbReference type="InterPro" id="IPR050726">
    <property type="entry name" value="mGluR"/>
</dbReference>
<dbReference type="InterPro" id="IPR000337">
    <property type="entry name" value="GPCR_3"/>
</dbReference>
<organism evidence="9 10">
    <name type="scientific">Petrolisthes cinctipes</name>
    <name type="common">Flat porcelain crab</name>
    <dbReference type="NCBI Taxonomy" id="88211"/>
    <lineage>
        <taxon>Eukaryota</taxon>
        <taxon>Metazoa</taxon>
        <taxon>Ecdysozoa</taxon>
        <taxon>Arthropoda</taxon>
        <taxon>Crustacea</taxon>
        <taxon>Multicrustacea</taxon>
        <taxon>Malacostraca</taxon>
        <taxon>Eumalacostraca</taxon>
        <taxon>Eucarida</taxon>
        <taxon>Decapoda</taxon>
        <taxon>Pleocyemata</taxon>
        <taxon>Anomura</taxon>
        <taxon>Galatheoidea</taxon>
        <taxon>Porcellanidae</taxon>
        <taxon>Petrolisthes</taxon>
    </lineage>
</organism>
<dbReference type="Proteomes" id="UP001286313">
    <property type="component" value="Unassembled WGS sequence"/>
</dbReference>
<evidence type="ECO:0000313" key="9">
    <source>
        <dbReference type="EMBL" id="KAK3858553.1"/>
    </source>
</evidence>
<evidence type="ECO:0000256" key="5">
    <source>
        <dbReference type="ARBA" id="ARBA00023170"/>
    </source>
</evidence>
<dbReference type="Gene3D" id="3.40.50.2300">
    <property type="match status" value="1"/>
</dbReference>
<keyword evidence="10" id="KW-1185">Reference proteome</keyword>
<evidence type="ECO:0000259" key="8">
    <source>
        <dbReference type="Pfam" id="PF01094"/>
    </source>
</evidence>
<evidence type="ECO:0000256" key="7">
    <source>
        <dbReference type="SAM" id="SignalP"/>
    </source>
</evidence>
<feature type="signal peptide" evidence="7">
    <location>
        <begin position="1"/>
        <end position="22"/>
    </location>
</feature>
<dbReference type="AlphaFoldDB" id="A0AAE1ENX0"/>